<accession>E3R0Z6</accession>
<dbReference type="EMBL" id="GG697536">
    <property type="protein sequence ID" value="EFQ36784.1"/>
    <property type="molecule type" value="Genomic_DNA"/>
</dbReference>
<dbReference type="OrthoDB" id="5090566at2759"/>
<dbReference type="RefSeq" id="XP_008100804.1">
    <property type="nucleotide sequence ID" value="XM_008102613.1"/>
</dbReference>
<dbReference type="HOGENOM" id="CLU_842009_0_0_1"/>
<proteinExistence type="predicted"/>
<sequence length="330" mass="37045">MSNIFIKYPPLVGLYNRWAGDPIEYGAAALLQNIVIIFFKIEDSFCPAFEQPPDLGSRRNYRIDVLIFEHNIMYSAPGLLVPRLLLEMKGGGGSSKAVESQALANARASIQQYSLVGLFVQTVLGIERALYFRFWWMDSVSLQLQPLDGGPKSGSRDGRSAYVELSTEGGNKLESYYNQVKSGTPIIPTEEHGQDPLDPLAQEVDHSADNLPNETLGYEGDAMMADIAAQQGGVSESEPEEMDQEAGAGPSQAPQGTGQSRNATPKRIEITYESHTLRKDKFLFRKHKKGRIHSTEIEDWDVKRTRDGEVWTWKKDKKYWGYRPHGMSRR</sequence>
<dbReference type="VEuPathDB" id="FungiDB:GLRG_11931"/>
<evidence type="ECO:0000313" key="2">
    <source>
        <dbReference type="EMBL" id="EFQ36784.1"/>
    </source>
</evidence>
<dbReference type="eggNOG" id="ENOG502RPPR">
    <property type="taxonomic scope" value="Eukaryota"/>
</dbReference>
<gene>
    <name evidence="2" type="ORF">GLRG_11931</name>
</gene>
<dbReference type="Proteomes" id="UP000008782">
    <property type="component" value="Unassembled WGS sequence"/>
</dbReference>
<feature type="compositionally biased region" description="Polar residues" evidence="1">
    <location>
        <begin position="252"/>
        <end position="263"/>
    </location>
</feature>
<dbReference type="AlphaFoldDB" id="E3R0Z6"/>
<name>E3R0Z6_COLGM</name>
<organism evidence="3">
    <name type="scientific">Colletotrichum graminicola (strain M1.001 / M2 / FGSC 10212)</name>
    <name type="common">Maize anthracnose fungus</name>
    <name type="synonym">Glomerella graminicola</name>
    <dbReference type="NCBI Taxonomy" id="645133"/>
    <lineage>
        <taxon>Eukaryota</taxon>
        <taxon>Fungi</taxon>
        <taxon>Dikarya</taxon>
        <taxon>Ascomycota</taxon>
        <taxon>Pezizomycotina</taxon>
        <taxon>Sordariomycetes</taxon>
        <taxon>Hypocreomycetidae</taxon>
        <taxon>Glomerellales</taxon>
        <taxon>Glomerellaceae</taxon>
        <taxon>Colletotrichum</taxon>
        <taxon>Colletotrichum graminicola species complex</taxon>
    </lineage>
</organism>
<evidence type="ECO:0000256" key="1">
    <source>
        <dbReference type="SAM" id="MobiDB-lite"/>
    </source>
</evidence>
<dbReference type="GeneID" id="24417294"/>
<reference evidence="3" key="1">
    <citation type="journal article" date="2012" name="Nat. Genet.">
        <title>Lifestyle transitions in plant pathogenic Colletotrichum fungi deciphered by genome and transcriptome analyses.</title>
        <authorList>
            <person name="O'Connell R.J."/>
            <person name="Thon M.R."/>
            <person name="Hacquard S."/>
            <person name="Amyotte S.G."/>
            <person name="Kleemann J."/>
            <person name="Torres M.F."/>
            <person name="Damm U."/>
            <person name="Buiate E.A."/>
            <person name="Epstein L."/>
            <person name="Alkan N."/>
            <person name="Altmueller J."/>
            <person name="Alvarado-Balderrama L."/>
            <person name="Bauser C.A."/>
            <person name="Becker C."/>
            <person name="Birren B.W."/>
            <person name="Chen Z."/>
            <person name="Choi J."/>
            <person name="Crouch J.A."/>
            <person name="Duvick J.P."/>
            <person name="Farman M.A."/>
            <person name="Gan P."/>
            <person name="Heiman D."/>
            <person name="Henrissat B."/>
            <person name="Howard R.J."/>
            <person name="Kabbage M."/>
            <person name="Koch C."/>
            <person name="Kracher B."/>
            <person name="Kubo Y."/>
            <person name="Law A.D."/>
            <person name="Lebrun M.-H."/>
            <person name="Lee Y.-H."/>
            <person name="Miyara I."/>
            <person name="Moore N."/>
            <person name="Neumann U."/>
            <person name="Nordstroem K."/>
            <person name="Panaccione D.G."/>
            <person name="Panstruga R."/>
            <person name="Place M."/>
            <person name="Proctor R.H."/>
            <person name="Prusky D."/>
            <person name="Rech G."/>
            <person name="Reinhardt R."/>
            <person name="Rollins J.A."/>
            <person name="Rounsley S."/>
            <person name="Schardl C.L."/>
            <person name="Schwartz D.C."/>
            <person name="Shenoy N."/>
            <person name="Shirasu K."/>
            <person name="Sikhakolli U.R."/>
            <person name="Stueber K."/>
            <person name="Sukno S.A."/>
            <person name="Sweigard J.A."/>
            <person name="Takano Y."/>
            <person name="Takahara H."/>
            <person name="Trail F."/>
            <person name="van der Does H.C."/>
            <person name="Voll L.M."/>
            <person name="Will I."/>
            <person name="Young S."/>
            <person name="Zeng Q."/>
            <person name="Zhang J."/>
            <person name="Zhou S."/>
            <person name="Dickman M.B."/>
            <person name="Schulze-Lefert P."/>
            <person name="Ver Loren van Themaat E."/>
            <person name="Ma L.-J."/>
            <person name="Vaillancourt L.J."/>
        </authorList>
    </citation>
    <scope>NUCLEOTIDE SEQUENCE [LARGE SCALE GENOMIC DNA]</scope>
    <source>
        <strain evidence="3">M1.001 / M2 / FGSC 10212</strain>
    </source>
</reference>
<keyword evidence="3" id="KW-1185">Reference proteome</keyword>
<protein>
    <submittedName>
        <fullName evidence="2">Uncharacterized protein</fullName>
    </submittedName>
</protein>
<evidence type="ECO:0000313" key="3">
    <source>
        <dbReference type="Proteomes" id="UP000008782"/>
    </source>
</evidence>
<feature type="region of interest" description="Disordered" evidence="1">
    <location>
        <begin position="230"/>
        <end position="272"/>
    </location>
</feature>